<dbReference type="EMBL" id="MCFF01000006">
    <property type="protein sequence ID" value="ORZ26566.1"/>
    <property type="molecule type" value="Genomic_DNA"/>
</dbReference>
<evidence type="ECO:0000313" key="3">
    <source>
        <dbReference type="Proteomes" id="UP000193648"/>
    </source>
</evidence>
<comment type="caution">
    <text evidence="2">The sequence shown here is derived from an EMBL/GenBank/DDBJ whole genome shotgun (WGS) entry which is preliminary data.</text>
</comment>
<gene>
    <name evidence="2" type="ORF">BCR41DRAFT_201601</name>
</gene>
<feature type="transmembrane region" description="Helical" evidence="1">
    <location>
        <begin position="65"/>
        <end position="87"/>
    </location>
</feature>
<dbReference type="RefSeq" id="XP_021884329.1">
    <property type="nucleotide sequence ID" value="XM_022019887.1"/>
</dbReference>
<accession>A0A1Y2GW86</accession>
<sequence length="147" mass="17950">MSLRNFISIDRLYFILFFWGGEEMDTLEWVVYFFLDFLLVTLVHFLQSIRISFFSACRYVIRDGILTFIICQFFIYFQGPLFILFFLFRRPISSNLLFFSFRMHCILQACILYMSCHIVYYKYNTIRYDTIHACIQCSLFFCPKVWH</sequence>
<organism evidence="2 3">
    <name type="scientific">Lobosporangium transversale</name>
    <dbReference type="NCBI Taxonomy" id="64571"/>
    <lineage>
        <taxon>Eukaryota</taxon>
        <taxon>Fungi</taxon>
        <taxon>Fungi incertae sedis</taxon>
        <taxon>Mucoromycota</taxon>
        <taxon>Mortierellomycotina</taxon>
        <taxon>Mortierellomycetes</taxon>
        <taxon>Mortierellales</taxon>
        <taxon>Mortierellaceae</taxon>
        <taxon>Lobosporangium</taxon>
    </lineage>
</organism>
<name>A0A1Y2GW86_9FUNG</name>
<dbReference type="GeneID" id="33561731"/>
<keyword evidence="1" id="KW-0472">Membrane</keyword>
<protein>
    <submittedName>
        <fullName evidence="2">Uncharacterized protein</fullName>
    </submittedName>
</protein>
<dbReference type="InParanoid" id="A0A1Y2GW86"/>
<keyword evidence="1" id="KW-1133">Transmembrane helix</keyword>
<dbReference type="AlphaFoldDB" id="A0A1Y2GW86"/>
<evidence type="ECO:0000256" key="1">
    <source>
        <dbReference type="SAM" id="Phobius"/>
    </source>
</evidence>
<feature type="transmembrane region" description="Helical" evidence="1">
    <location>
        <begin position="99"/>
        <end position="121"/>
    </location>
</feature>
<evidence type="ECO:0000313" key="2">
    <source>
        <dbReference type="EMBL" id="ORZ26566.1"/>
    </source>
</evidence>
<feature type="transmembrane region" description="Helical" evidence="1">
    <location>
        <begin position="29"/>
        <end position="53"/>
    </location>
</feature>
<dbReference type="Proteomes" id="UP000193648">
    <property type="component" value="Unassembled WGS sequence"/>
</dbReference>
<reference evidence="2 3" key="1">
    <citation type="submission" date="2016-07" db="EMBL/GenBank/DDBJ databases">
        <title>Pervasive Adenine N6-methylation of Active Genes in Fungi.</title>
        <authorList>
            <consortium name="DOE Joint Genome Institute"/>
            <person name="Mondo S.J."/>
            <person name="Dannebaum R.O."/>
            <person name="Kuo R.C."/>
            <person name="Labutti K."/>
            <person name="Haridas S."/>
            <person name="Kuo A."/>
            <person name="Salamov A."/>
            <person name="Ahrendt S.R."/>
            <person name="Lipzen A."/>
            <person name="Sullivan W."/>
            <person name="Andreopoulos W.B."/>
            <person name="Clum A."/>
            <person name="Lindquist E."/>
            <person name="Daum C."/>
            <person name="Ramamoorthy G.K."/>
            <person name="Gryganskyi A."/>
            <person name="Culley D."/>
            <person name="Magnuson J.K."/>
            <person name="James T.Y."/>
            <person name="O'Malley M.A."/>
            <person name="Stajich J.E."/>
            <person name="Spatafora J.W."/>
            <person name="Visel A."/>
            <person name="Grigoriev I.V."/>
        </authorList>
    </citation>
    <scope>NUCLEOTIDE SEQUENCE [LARGE SCALE GENOMIC DNA]</scope>
    <source>
        <strain evidence="2 3">NRRL 3116</strain>
    </source>
</reference>
<keyword evidence="1" id="KW-0812">Transmembrane</keyword>
<proteinExistence type="predicted"/>
<keyword evidence="3" id="KW-1185">Reference proteome</keyword>